<keyword evidence="2" id="KW-1133">Transmembrane helix</keyword>
<dbReference type="Proteomes" id="UP001501570">
    <property type="component" value="Unassembled WGS sequence"/>
</dbReference>
<dbReference type="EMBL" id="BAABJQ010000020">
    <property type="protein sequence ID" value="GAA5194126.1"/>
    <property type="molecule type" value="Genomic_DNA"/>
</dbReference>
<feature type="domain" description="IPT/TIG" evidence="4">
    <location>
        <begin position="44"/>
        <end position="118"/>
    </location>
</feature>
<keyword evidence="2" id="KW-0472">Membrane</keyword>
<dbReference type="InterPro" id="IPR002909">
    <property type="entry name" value="IPT_dom"/>
</dbReference>
<dbReference type="SUPFAM" id="SSF81296">
    <property type="entry name" value="E set domains"/>
    <property type="match status" value="1"/>
</dbReference>
<dbReference type="NCBIfam" id="TIGR01167">
    <property type="entry name" value="LPXTG_anchor"/>
    <property type="match status" value="1"/>
</dbReference>
<dbReference type="InterPro" id="IPR013783">
    <property type="entry name" value="Ig-like_fold"/>
</dbReference>
<gene>
    <name evidence="5" type="ORF">GCM10023322_57770</name>
</gene>
<keyword evidence="6" id="KW-1185">Reference proteome</keyword>
<dbReference type="Pfam" id="PF01833">
    <property type="entry name" value="TIG"/>
    <property type="match status" value="1"/>
</dbReference>
<evidence type="ECO:0000313" key="6">
    <source>
        <dbReference type="Proteomes" id="UP001501570"/>
    </source>
</evidence>
<protein>
    <recommendedName>
        <fullName evidence="4">IPT/TIG domain-containing protein</fullName>
    </recommendedName>
</protein>
<evidence type="ECO:0000256" key="2">
    <source>
        <dbReference type="SAM" id="Phobius"/>
    </source>
</evidence>
<feature type="region of interest" description="Disordered" evidence="1">
    <location>
        <begin position="16"/>
        <end position="48"/>
    </location>
</feature>
<evidence type="ECO:0000313" key="5">
    <source>
        <dbReference type="EMBL" id="GAA5194126.1"/>
    </source>
</evidence>
<accession>A0ABP9SD57</accession>
<evidence type="ECO:0000256" key="3">
    <source>
        <dbReference type="SAM" id="SignalP"/>
    </source>
</evidence>
<organism evidence="5 6">
    <name type="scientific">Rugosimonospora acidiphila</name>
    <dbReference type="NCBI Taxonomy" id="556531"/>
    <lineage>
        <taxon>Bacteria</taxon>
        <taxon>Bacillati</taxon>
        <taxon>Actinomycetota</taxon>
        <taxon>Actinomycetes</taxon>
        <taxon>Micromonosporales</taxon>
        <taxon>Micromonosporaceae</taxon>
        <taxon>Rugosimonospora</taxon>
    </lineage>
</organism>
<dbReference type="InterPro" id="IPR014756">
    <property type="entry name" value="Ig_E-set"/>
</dbReference>
<keyword evidence="3" id="KW-0732">Signal</keyword>
<comment type="caution">
    <text evidence="5">The sequence shown here is derived from an EMBL/GenBank/DDBJ whole genome shotgun (WGS) entry which is preliminary data.</text>
</comment>
<feature type="signal peptide" evidence="3">
    <location>
        <begin position="1"/>
        <end position="19"/>
    </location>
</feature>
<name>A0ABP9SD57_9ACTN</name>
<evidence type="ECO:0000259" key="4">
    <source>
        <dbReference type="Pfam" id="PF01833"/>
    </source>
</evidence>
<evidence type="ECO:0000256" key="1">
    <source>
        <dbReference type="SAM" id="MobiDB-lite"/>
    </source>
</evidence>
<dbReference type="Gene3D" id="2.60.40.10">
    <property type="entry name" value="Immunoglobulins"/>
    <property type="match status" value="1"/>
</dbReference>
<feature type="transmembrane region" description="Helical" evidence="2">
    <location>
        <begin position="139"/>
        <end position="158"/>
    </location>
</feature>
<sequence>MLALALAGLASLGAAPANAAPDDPTVPAGPVPTQSVEPAPIVGINSIDPQSGSTQGGFTITVTGVGFAPGQTGVRICDIDLPPASVQVDSTGDTLTFTAPACAAGQTQLLVSTPTGEASTVFDYEAEGALPVTGSSIELPITAGAALVVAGGLALLLTRRRSPRPLQR</sequence>
<proteinExistence type="predicted"/>
<reference evidence="6" key="1">
    <citation type="journal article" date="2019" name="Int. J. Syst. Evol. Microbiol.">
        <title>The Global Catalogue of Microorganisms (GCM) 10K type strain sequencing project: providing services to taxonomists for standard genome sequencing and annotation.</title>
        <authorList>
            <consortium name="The Broad Institute Genomics Platform"/>
            <consortium name="The Broad Institute Genome Sequencing Center for Infectious Disease"/>
            <person name="Wu L."/>
            <person name="Ma J."/>
        </authorList>
    </citation>
    <scope>NUCLEOTIDE SEQUENCE [LARGE SCALE GENOMIC DNA]</scope>
    <source>
        <strain evidence="6">JCM 18304</strain>
    </source>
</reference>
<keyword evidence="2" id="KW-0812">Transmembrane</keyword>
<feature type="chain" id="PRO_5046339143" description="IPT/TIG domain-containing protein" evidence="3">
    <location>
        <begin position="20"/>
        <end position="168"/>
    </location>
</feature>